<dbReference type="InterPro" id="IPR008258">
    <property type="entry name" value="Transglycosylase_SLT_dom_1"/>
</dbReference>
<dbReference type="RefSeq" id="WP_100687437.1">
    <property type="nucleotide sequence ID" value="NZ_JBHTBD010000002.1"/>
</dbReference>
<keyword evidence="3" id="KW-0732">Signal</keyword>
<feature type="chain" id="PRO_5046086295" evidence="3">
    <location>
        <begin position="26"/>
        <end position="468"/>
    </location>
</feature>
<dbReference type="PROSITE" id="PS00922">
    <property type="entry name" value="TRANSGLYCOSYLASE"/>
    <property type="match status" value="1"/>
</dbReference>
<dbReference type="InterPro" id="IPR023346">
    <property type="entry name" value="Lysozyme-like_dom_sf"/>
</dbReference>
<accession>A0ABW2IVG1</accession>
<dbReference type="CDD" id="cd16893">
    <property type="entry name" value="LT_MltC_MltE"/>
    <property type="match status" value="1"/>
</dbReference>
<dbReference type="EMBL" id="JBHTBD010000002">
    <property type="protein sequence ID" value="MFC7294740.1"/>
    <property type="molecule type" value="Genomic_DNA"/>
</dbReference>
<organism evidence="5 6">
    <name type="scientific">Marinobacter aromaticivorans</name>
    <dbReference type="NCBI Taxonomy" id="1494078"/>
    <lineage>
        <taxon>Bacteria</taxon>
        <taxon>Pseudomonadati</taxon>
        <taxon>Pseudomonadota</taxon>
        <taxon>Gammaproteobacteria</taxon>
        <taxon>Pseudomonadales</taxon>
        <taxon>Marinobacteraceae</taxon>
        <taxon>Marinobacter</taxon>
    </lineage>
</organism>
<feature type="region of interest" description="Disordered" evidence="2">
    <location>
        <begin position="227"/>
        <end position="261"/>
    </location>
</feature>
<name>A0ABW2IVG1_9GAMM</name>
<dbReference type="SUPFAM" id="SSF53955">
    <property type="entry name" value="Lysozyme-like"/>
    <property type="match status" value="1"/>
</dbReference>
<dbReference type="PANTHER" id="PTHR37423">
    <property type="entry name" value="SOLUBLE LYTIC MUREIN TRANSGLYCOSYLASE-RELATED"/>
    <property type="match status" value="1"/>
</dbReference>
<keyword evidence="6" id="KW-1185">Reference proteome</keyword>
<evidence type="ECO:0000256" key="1">
    <source>
        <dbReference type="ARBA" id="ARBA00007734"/>
    </source>
</evidence>
<dbReference type="Pfam" id="PF01464">
    <property type="entry name" value="SLT"/>
    <property type="match status" value="1"/>
</dbReference>
<feature type="signal peptide" evidence="3">
    <location>
        <begin position="1"/>
        <end position="25"/>
    </location>
</feature>
<dbReference type="Gene3D" id="1.10.530.10">
    <property type="match status" value="1"/>
</dbReference>
<evidence type="ECO:0000256" key="3">
    <source>
        <dbReference type="SAM" id="SignalP"/>
    </source>
</evidence>
<gene>
    <name evidence="5" type="ORF">ACFQQA_08385</name>
</gene>
<evidence type="ECO:0000256" key="2">
    <source>
        <dbReference type="SAM" id="MobiDB-lite"/>
    </source>
</evidence>
<comment type="caution">
    <text evidence="5">The sequence shown here is derived from an EMBL/GenBank/DDBJ whole genome shotgun (WGS) entry which is preliminary data.</text>
</comment>
<comment type="similarity">
    <text evidence="1">Belongs to the transglycosylase Slt family.</text>
</comment>
<proteinExistence type="inferred from homology"/>
<sequence>MSRLRRAVTVLLIGCPLTLAGHNVAAESGYTSGDPGFAAFKQELRQGYTSYRDQVQKEAREFAALHMQISAGYENRIANIWADPEQSSKTRWVLYEDGYIRKRVVDFEKGLIIWSTPERYADSGFALADAGKMLAEMMSLTRRQAFEQDEVASEVESRSRGQFNHLETATLDNKPVLPAYLFGDTSVDQPRVDKAIDAMLASAEKVQLSQQGQSVVVWTFPMTIDEGSADTPAVTVPQPEPTPKPKPEPEPEPKSEREREAVSIPVVVSGDVWKTKSIEADRLERLPARARPFVSSINRENEKFELSAELLLAIMETESAFNPMAKSPIPAFGLMQIVPASAGQDATEKLFGKPRLLAPSYLYNPENNIQVGAAYFNILYYRYFRDIDDPLSRLYCAIAAYNTGPGNVSRALTGGSMALRPATRIANTMSPSEVHAHLMSNLPYEETVNYLRKVTSHLAKYEEVLSGE</sequence>
<dbReference type="PANTHER" id="PTHR37423:SF2">
    <property type="entry name" value="MEMBRANE-BOUND LYTIC MUREIN TRANSGLYCOSYLASE C"/>
    <property type="match status" value="1"/>
</dbReference>
<reference evidence="6" key="1">
    <citation type="journal article" date="2019" name="Int. J. Syst. Evol. Microbiol.">
        <title>The Global Catalogue of Microorganisms (GCM) 10K type strain sequencing project: providing services to taxonomists for standard genome sequencing and annotation.</title>
        <authorList>
            <consortium name="The Broad Institute Genomics Platform"/>
            <consortium name="The Broad Institute Genome Sequencing Center for Infectious Disease"/>
            <person name="Wu L."/>
            <person name="Ma J."/>
        </authorList>
    </citation>
    <scope>NUCLEOTIDE SEQUENCE [LARGE SCALE GENOMIC DNA]</scope>
    <source>
        <strain evidence="6">CCUG 60559</strain>
    </source>
</reference>
<evidence type="ECO:0000313" key="6">
    <source>
        <dbReference type="Proteomes" id="UP001596506"/>
    </source>
</evidence>
<protein>
    <submittedName>
        <fullName evidence="5">Transglycosylase SLT domain-containing protein</fullName>
    </submittedName>
</protein>
<feature type="compositionally biased region" description="Basic and acidic residues" evidence="2">
    <location>
        <begin position="243"/>
        <end position="261"/>
    </location>
</feature>
<dbReference type="InterPro" id="IPR000189">
    <property type="entry name" value="Transglyc_AS"/>
</dbReference>
<evidence type="ECO:0000259" key="4">
    <source>
        <dbReference type="Pfam" id="PF01464"/>
    </source>
</evidence>
<feature type="domain" description="Transglycosylase SLT" evidence="4">
    <location>
        <begin position="297"/>
        <end position="412"/>
    </location>
</feature>
<dbReference type="Proteomes" id="UP001596506">
    <property type="component" value="Unassembled WGS sequence"/>
</dbReference>
<evidence type="ECO:0000313" key="5">
    <source>
        <dbReference type="EMBL" id="MFC7294740.1"/>
    </source>
</evidence>